<accession>A0A3A1YT92</accession>
<sequence length="515" mass="54601">MKVVVIGSGINGLVAAAELSLAGHEVTVLERLDRPGGAVRTEELTLPGFRHDVAAMNLSMFAGSGFHKSHSETLAMHGLEFVPVNRPFASVFPNGDYFGVSTDIEETLATIPNAQDTAAWKAGLASFPANAGALVALLSARMSKRGLTKAGWQIFRSLGLTGLFELKRLIVSSPRNWVEQTFSDPRLHAALSTWGLHLDFAPDISGGAIFPYLESFGGQAMGMVIGKGGADTVTRSLIKLIESRGGQVRCDAEVASITVAGGHARGVQLANGETVQADRVLANVAPRALLNMLSDHSGDARFDQGMKAFRHAPGTMMIHLALSDLPAWQAQALRQFAYVHIGPSIDVLAQTYQQAMAGLLPSQPALVVGQPTVYDASRAPEGKHVLWVQVRCLPAQVAGDAAGIIQGRAWGDIKEAYADRVIQQIEQYAPGLSGLILKRHVVSPLDLEAENPNLVGGDQICGSHHLFQNFLFRPVLGFADGHTPVKGLHMVGAAVWPGAGTGAGSGYMVAQDLRG</sequence>
<comment type="function">
    <text evidence="1">Probable oxidoreductase that may play a role as regulator of mitochondrial function.</text>
</comment>
<dbReference type="Gene3D" id="3.50.50.60">
    <property type="entry name" value="FAD/NAD(P)-binding domain"/>
    <property type="match status" value="2"/>
</dbReference>
<evidence type="ECO:0000256" key="3">
    <source>
        <dbReference type="ARBA" id="ARBA00040298"/>
    </source>
</evidence>
<proteinExistence type="predicted"/>
<reference evidence="5 6" key="1">
    <citation type="submission" date="2017-08" db="EMBL/GenBank/DDBJ databases">
        <title>Pusillimonas indicus sp. nov., a member of the family Alcaligenaceae isolated from surface seawater.</title>
        <authorList>
            <person name="Li J."/>
        </authorList>
    </citation>
    <scope>NUCLEOTIDE SEQUENCE [LARGE SCALE GENOMIC DNA]</scope>
    <source>
        <strain evidence="5 6">L52-1-41</strain>
    </source>
</reference>
<evidence type="ECO:0000259" key="4">
    <source>
        <dbReference type="Pfam" id="PF01593"/>
    </source>
</evidence>
<dbReference type="PANTHER" id="PTHR10668:SF105">
    <property type="entry name" value="DEHYDROGENASE-RELATED"/>
    <property type="match status" value="1"/>
</dbReference>
<feature type="domain" description="Amine oxidase" evidence="4">
    <location>
        <begin position="12"/>
        <end position="430"/>
    </location>
</feature>
<evidence type="ECO:0000256" key="2">
    <source>
        <dbReference type="ARBA" id="ARBA00038825"/>
    </source>
</evidence>
<dbReference type="OrthoDB" id="9774675at2"/>
<protein>
    <recommendedName>
        <fullName evidence="3">Pyridine nucleotide-disulfide oxidoreductase domain-containing protein 2</fullName>
    </recommendedName>
</protein>
<dbReference type="EMBL" id="NQYH01000018">
    <property type="protein sequence ID" value="RIY39257.1"/>
    <property type="molecule type" value="Genomic_DNA"/>
</dbReference>
<gene>
    <name evidence="5" type="ORF">CJP73_14795</name>
</gene>
<dbReference type="Pfam" id="PF01593">
    <property type="entry name" value="Amino_oxidase"/>
    <property type="match status" value="1"/>
</dbReference>
<dbReference type="PANTHER" id="PTHR10668">
    <property type="entry name" value="PHYTOENE DEHYDROGENASE"/>
    <property type="match status" value="1"/>
</dbReference>
<dbReference type="GO" id="GO:0016491">
    <property type="term" value="F:oxidoreductase activity"/>
    <property type="evidence" value="ECO:0007669"/>
    <property type="project" value="InterPro"/>
</dbReference>
<organism evidence="5 6">
    <name type="scientific">Neopusillimonas maritima</name>
    <dbReference type="NCBI Taxonomy" id="2026239"/>
    <lineage>
        <taxon>Bacteria</taxon>
        <taxon>Pseudomonadati</taxon>
        <taxon>Pseudomonadota</taxon>
        <taxon>Betaproteobacteria</taxon>
        <taxon>Burkholderiales</taxon>
        <taxon>Alcaligenaceae</taxon>
        <taxon>Neopusillimonas</taxon>
    </lineage>
</organism>
<comment type="caution">
    <text evidence="5">The sequence shown here is derived from an EMBL/GenBank/DDBJ whole genome shotgun (WGS) entry which is preliminary data.</text>
</comment>
<dbReference type="Proteomes" id="UP000266206">
    <property type="component" value="Unassembled WGS sequence"/>
</dbReference>
<evidence type="ECO:0000313" key="5">
    <source>
        <dbReference type="EMBL" id="RIY39257.1"/>
    </source>
</evidence>
<comment type="subunit">
    <text evidence="2">Interacts with COX5B; this interaction may contribute to localize PYROXD2 to the inner face of the inner mitochondrial membrane.</text>
</comment>
<dbReference type="RefSeq" id="WP_119516940.1">
    <property type="nucleotide sequence ID" value="NZ_NQYH01000018.1"/>
</dbReference>
<dbReference type="SUPFAM" id="SSF51905">
    <property type="entry name" value="FAD/NAD(P)-binding domain"/>
    <property type="match status" value="1"/>
</dbReference>
<evidence type="ECO:0000256" key="1">
    <source>
        <dbReference type="ARBA" id="ARBA00037217"/>
    </source>
</evidence>
<evidence type="ECO:0000313" key="6">
    <source>
        <dbReference type="Proteomes" id="UP000266206"/>
    </source>
</evidence>
<name>A0A3A1YT92_9BURK</name>
<dbReference type="InterPro" id="IPR002937">
    <property type="entry name" value="Amino_oxidase"/>
</dbReference>
<dbReference type="AlphaFoldDB" id="A0A3A1YT92"/>
<dbReference type="InterPro" id="IPR036188">
    <property type="entry name" value="FAD/NAD-bd_sf"/>
</dbReference>